<keyword evidence="8" id="KW-1185">Reference proteome</keyword>
<keyword evidence="4 6" id="KW-0333">Golgi apparatus</keyword>
<dbReference type="Proteomes" id="UP000002899">
    <property type="component" value="Chromosome III"/>
</dbReference>
<proteinExistence type="inferred from homology"/>
<evidence type="ECO:0000313" key="8">
    <source>
        <dbReference type="Proteomes" id="UP000002899"/>
    </source>
</evidence>
<dbReference type="AlphaFoldDB" id="A0A0K3AP62"/>
<sequence>MSVLWGQVMLHSFHLYHERQCILKLHFSETCKSAIRKAASSDRLMSGQDYEAYSNNLYEKLMCGFLTGLNQFSGAIAEQEVTEGISVANYNTCSTANYKIHYLQLITGYKLVCFTSPEVPSLKNILEIIYSEVIVKKLLMNPDYQIGSPVNDLAIYNLIEKALTI</sequence>
<evidence type="ECO:0000256" key="2">
    <source>
        <dbReference type="ARBA" id="ARBA00022824"/>
    </source>
</evidence>
<dbReference type="SUPFAM" id="SSF64356">
    <property type="entry name" value="SNARE-like"/>
    <property type="match status" value="1"/>
</dbReference>
<dbReference type="GO" id="GO:0030008">
    <property type="term" value="C:TRAPP complex"/>
    <property type="evidence" value="ECO:0007669"/>
    <property type="project" value="UniProtKB-UniRule"/>
</dbReference>
<evidence type="ECO:0000256" key="6">
    <source>
        <dbReference type="RuleBase" id="RU366065"/>
    </source>
</evidence>
<reference evidence="7 8" key="1">
    <citation type="journal article" date="2012" name="Nucleic Acids Res.">
        <title>Sequencing of the smallest Apicomplexan genome from the human pathogen Babesia microti.</title>
        <authorList>
            <person name="Cornillot E."/>
            <person name="Hadj-Kaddour K."/>
            <person name="Dassouli A."/>
            <person name="Noel B."/>
            <person name="Ranwez V."/>
            <person name="Vacherie B."/>
            <person name="Augagneur Y."/>
            <person name="Bres V."/>
            <person name="Duclos A."/>
            <person name="Randazzo S."/>
            <person name="Carcy B."/>
            <person name="Debierre-Grockiego F."/>
            <person name="Delbecq S."/>
            <person name="Moubri-Menage K."/>
            <person name="Shams-Eldin H."/>
            <person name="Usmani-Brown S."/>
            <person name="Bringaud F."/>
            <person name="Wincker P."/>
            <person name="Vivares C.P."/>
            <person name="Schwarz R.T."/>
            <person name="Schetters T.P."/>
            <person name="Krause P.J."/>
            <person name="Gorenflot A."/>
            <person name="Berry V."/>
            <person name="Barbe V."/>
            <person name="Ben Mamoun C."/>
        </authorList>
    </citation>
    <scope>NUCLEOTIDE SEQUENCE [LARGE SCALE GENOMIC DNA]</scope>
    <source>
        <strain evidence="7 8">RI</strain>
    </source>
</reference>
<dbReference type="GO" id="GO:0005783">
    <property type="term" value="C:endoplasmic reticulum"/>
    <property type="evidence" value="ECO:0007669"/>
    <property type="project" value="UniProtKB-SubCell"/>
</dbReference>
<dbReference type="VEuPathDB" id="PiroplasmaDB:BMR1_03g03485"/>
<reference evidence="7 8" key="2">
    <citation type="journal article" date="2013" name="PLoS ONE">
        <title>Whole genome mapping and re-organization of the nuclear and mitochondrial genomes of Babesia microti isolates.</title>
        <authorList>
            <person name="Cornillot E."/>
            <person name="Dassouli A."/>
            <person name="Garg A."/>
            <person name="Pachikara N."/>
            <person name="Randazzo S."/>
            <person name="Depoix D."/>
            <person name="Carcy B."/>
            <person name="Delbecq S."/>
            <person name="Frutos R."/>
            <person name="Silva J.C."/>
            <person name="Sutton R."/>
            <person name="Krause P.J."/>
            <person name="Mamoun C.B."/>
        </authorList>
    </citation>
    <scope>NUCLEOTIDE SEQUENCE [LARGE SCALE GENOMIC DNA]</scope>
    <source>
        <strain evidence="7 8">RI</strain>
    </source>
</reference>
<reference evidence="7 8" key="3">
    <citation type="journal article" date="2016" name="Sci. Rep.">
        <title>Genome-wide diversity and gene expression profiling of Babesia microti isolates identify polymorphic genes that mediate host-pathogen interactions.</title>
        <authorList>
            <person name="Silva J.C."/>
            <person name="Cornillot E."/>
            <person name="McCracken C."/>
            <person name="Usmani-Brown S."/>
            <person name="Dwivedi A."/>
            <person name="Ifeonu O.O."/>
            <person name="Crabtree J."/>
            <person name="Gotia H.T."/>
            <person name="Virji A.Z."/>
            <person name="Reynes C."/>
            <person name="Colinge J."/>
            <person name="Kumar V."/>
            <person name="Lawres L."/>
            <person name="Pazzi J.E."/>
            <person name="Pablo J.V."/>
            <person name="Hung C."/>
            <person name="Brancato J."/>
            <person name="Kumari P."/>
            <person name="Orvis J."/>
            <person name="Tretina K."/>
            <person name="Chibucos M."/>
            <person name="Ott S."/>
            <person name="Sadzewicz L."/>
            <person name="Sengamalay N."/>
            <person name="Shetty A.C."/>
            <person name="Su Q."/>
            <person name="Tallon L."/>
            <person name="Fraser C.M."/>
            <person name="Frutos R."/>
            <person name="Molina D.M."/>
            <person name="Krause P.J."/>
            <person name="Ben Mamoun C."/>
        </authorList>
    </citation>
    <scope>NUCLEOTIDE SEQUENCE [LARGE SCALE GENOMIC DNA]</scope>
    <source>
        <strain evidence="7 8">RI</strain>
    </source>
</reference>
<dbReference type="GeneID" id="24425343"/>
<evidence type="ECO:0000256" key="1">
    <source>
        <dbReference type="ARBA" id="ARBA00022448"/>
    </source>
</evidence>
<comment type="subcellular location">
    <subcellularLocation>
        <location evidence="6">Endoplasmic reticulum</location>
    </subcellularLocation>
    <subcellularLocation>
        <location evidence="6">Golgi apparatus</location>
        <location evidence="6">cis-Golgi network</location>
    </subcellularLocation>
</comment>
<evidence type="ECO:0000256" key="4">
    <source>
        <dbReference type="ARBA" id="ARBA00023034"/>
    </source>
</evidence>
<dbReference type="RefSeq" id="XP_012649308.1">
    <property type="nucleotide sequence ID" value="XM_012793854.1"/>
</dbReference>
<dbReference type="GO" id="GO:0005794">
    <property type="term" value="C:Golgi apparatus"/>
    <property type="evidence" value="ECO:0007669"/>
    <property type="project" value="UniProtKB-SubCell"/>
</dbReference>
<dbReference type="KEGG" id="bmic:BMR1_03g03485"/>
<dbReference type="PANTHER" id="PTHR23249:SF16">
    <property type="entry name" value="TRAFFICKING PROTEIN PARTICLE COMPLEX SUBUNIT 1"/>
    <property type="match status" value="1"/>
</dbReference>
<keyword evidence="3 6" id="KW-0931">ER-Golgi transport</keyword>
<evidence type="ECO:0000313" key="7">
    <source>
        <dbReference type="EMBL" id="CTQ41297.1"/>
    </source>
</evidence>
<keyword evidence="1 6" id="KW-0813">Transport</keyword>
<dbReference type="OrthoDB" id="246406at2759"/>
<comment type="subunit">
    <text evidence="6">Part of the multisubunit transport protein particle (TRAPP) complex.</text>
</comment>
<dbReference type="InterPro" id="IPR007233">
    <property type="entry name" value="TRAPPC"/>
</dbReference>
<dbReference type="Gene3D" id="3.30.450.70">
    <property type="match status" value="1"/>
</dbReference>
<organism evidence="7 8">
    <name type="scientific">Babesia microti (strain RI)</name>
    <dbReference type="NCBI Taxonomy" id="1133968"/>
    <lineage>
        <taxon>Eukaryota</taxon>
        <taxon>Sar</taxon>
        <taxon>Alveolata</taxon>
        <taxon>Apicomplexa</taxon>
        <taxon>Aconoidasida</taxon>
        <taxon>Piroplasmida</taxon>
        <taxon>Babesiidae</taxon>
        <taxon>Babesia</taxon>
    </lineage>
</organism>
<keyword evidence="2 6" id="KW-0256">Endoplasmic reticulum</keyword>
<protein>
    <recommendedName>
        <fullName evidence="6">Trafficking protein particle complex subunit</fullName>
    </recommendedName>
</protein>
<dbReference type="Pfam" id="PF04099">
    <property type="entry name" value="Sybindin"/>
    <property type="match status" value="1"/>
</dbReference>
<evidence type="ECO:0000256" key="5">
    <source>
        <dbReference type="ARBA" id="ARBA00038167"/>
    </source>
</evidence>
<dbReference type="SMART" id="SM01399">
    <property type="entry name" value="Sybindin"/>
    <property type="match status" value="1"/>
</dbReference>
<name>A0A0K3AP62_BABMR</name>
<dbReference type="InterPro" id="IPR011012">
    <property type="entry name" value="Longin-like_dom_sf"/>
</dbReference>
<dbReference type="GO" id="GO:0006888">
    <property type="term" value="P:endoplasmic reticulum to Golgi vesicle-mediated transport"/>
    <property type="evidence" value="ECO:0007669"/>
    <property type="project" value="UniProtKB-UniRule"/>
</dbReference>
<dbReference type="EMBL" id="LN871598">
    <property type="protein sequence ID" value="CTQ41297.1"/>
    <property type="molecule type" value="Genomic_DNA"/>
</dbReference>
<comment type="similarity">
    <text evidence="5">Belongs to the TRAPP small subunits family. BET5 subfamily.</text>
</comment>
<accession>A0A0K3AP62</accession>
<evidence type="ECO:0000256" key="3">
    <source>
        <dbReference type="ARBA" id="ARBA00022892"/>
    </source>
</evidence>
<dbReference type="PANTHER" id="PTHR23249">
    <property type="entry name" value="TRAFFICKING PROTEIN PARTICLE COMPLEX SUBUNIT"/>
    <property type="match status" value="1"/>
</dbReference>
<dbReference type="OMA" id="KLVCITS"/>